<organism evidence="1">
    <name type="scientific">Anguilla anguilla</name>
    <name type="common">European freshwater eel</name>
    <name type="synonym">Muraena anguilla</name>
    <dbReference type="NCBI Taxonomy" id="7936"/>
    <lineage>
        <taxon>Eukaryota</taxon>
        <taxon>Metazoa</taxon>
        <taxon>Chordata</taxon>
        <taxon>Craniata</taxon>
        <taxon>Vertebrata</taxon>
        <taxon>Euteleostomi</taxon>
        <taxon>Actinopterygii</taxon>
        <taxon>Neopterygii</taxon>
        <taxon>Teleostei</taxon>
        <taxon>Anguilliformes</taxon>
        <taxon>Anguillidae</taxon>
        <taxon>Anguilla</taxon>
    </lineage>
</organism>
<dbReference type="AlphaFoldDB" id="A0A0E9TLI7"/>
<protein>
    <submittedName>
        <fullName evidence="1">Uncharacterized protein</fullName>
    </submittedName>
</protein>
<accession>A0A0E9TLI7</accession>
<evidence type="ECO:0000313" key="1">
    <source>
        <dbReference type="EMBL" id="JAH54461.1"/>
    </source>
</evidence>
<proteinExistence type="predicted"/>
<dbReference type="EMBL" id="GBXM01054116">
    <property type="protein sequence ID" value="JAH54461.1"/>
    <property type="molecule type" value="Transcribed_RNA"/>
</dbReference>
<sequence length="49" mass="5546">MFANVFKTLHSNTMSHAGVTPLRGKCSSSRSQPLFAAWRVRERTHTNTK</sequence>
<name>A0A0E9TLI7_ANGAN</name>
<reference evidence="1" key="2">
    <citation type="journal article" date="2015" name="Fish Shellfish Immunol.">
        <title>Early steps in the European eel (Anguilla anguilla)-Vibrio vulnificus interaction in the gills: Role of the RtxA13 toxin.</title>
        <authorList>
            <person name="Callol A."/>
            <person name="Pajuelo D."/>
            <person name="Ebbesson L."/>
            <person name="Teles M."/>
            <person name="MacKenzie S."/>
            <person name="Amaro C."/>
        </authorList>
    </citation>
    <scope>NUCLEOTIDE SEQUENCE</scope>
</reference>
<reference evidence="1" key="1">
    <citation type="submission" date="2014-11" db="EMBL/GenBank/DDBJ databases">
        <authorList>
            <person name="Amaro Gonzalez C."/>
        </authorList>
    </citation>
    <scope>NUCLEOTIDE SEQUENCE</scope>
</reference>